<sequence>MKNLKLLPLLGIVMCGLLSFTYFDHDNLVKDGTYNAMVKKGANRDGRGFTNNVYSTNVTVKIENGIIEQITANRDNVNAEKLLHLPLNIDSKGNAFVEATDYEQNVYNKRDEGRFYTYKLTIKKTELVK</sequence>
<dbReference type="RefSeq" id="WP_091307572.1">
    <property type="nucleotide sequence ID" value="NZ_CBCSJU010000001.1"/>
</dbReference>
<keyword evidence="3" id="KW-1185">Reference proteome</keyword>
<reference evidence="3" key="1">
    <citation type="submission" date="2016-10" db="EMBL/GenBank/DDBJ databases">
        <authorList>
            <person name="Varghese N."/>
            <person name="Submissions S."/>
        </authorList>
    </citation>
    <scope>NUCLEOTIDE SEQUENCE [LARGE SCALE GENOMIC DNA]</scope>
    <source>
        <strain evidence="3">DSM 17934</strain>
    </source>
</reference>
<dbReference type="AlphaFoldDB" id="A0A1H6QJ88"/>
<name>A0A1H6QJ88_9FLAO</name>
<feature type="signal peptide" evidence="1">
    <location>
        <begin position="1"/>
        <end position="24"/>
    </location>
</feature>
<evidence type="ECO:0000256" key="1">
    <source>
        <dbReference type="SAM" id="SignalP"/>
    </source>
</evidence>
<keyword evidence="1" id="KW-0732">Signal</keyword>
<dbReference type="EMBL" id="FNYA01000001">
    <property type="protein sequence ID" value="SEI43808.1"/>
    <property type="molecule type" value="Genomic_DNA"/>
</dbReference>
<dbReference type="Proteomes" id="UP000199702">
    <property type="component" value="Unassembled WGS sequence"/>
</dbReference>
<gene>
    <name evidence="2" type="ORF">SAMN05660918_0572</name>
</gene>
<organism evidence="2 3">
    <name type="scientific">Flavobacterium terrigena</name>
    <dbReference type="NCBI Taxonomy" id="402734"/>
    <lineage>
        <taxon>Bacteria</taxon>
        <taxon>Pseudomonadati</taxon>
        <taxon>Bacteroidota</taxon>
        <taxon>Flavobacteriia</taxon>
        <taxon>Flavobacteriales</taxon>
        <taxon>Flavobacteriaceae</taxon>
        <taxon>Flavobacterium</taxon>
    </lineage>
</organism>
<evidence type="ECO:0000313" key="2">
    <source>
        <dbReference type="EMBL" id="SEI43808.1"/>
    </source>
</evidence>
<dbReference type="STRING" id="402734.SAMN05660918_0572"/>
<proteinExistence type="predicted"/>
<feature type="chain" id="PRO_5011754420" evidence="1">
    <location>
        <begin position="25"/>
        <end position="129"/>
    </location>
</feature>
<protein>
    <submittedName>
        <fullName evidence="2">Uncharacterized protein</fullName>
    </submittedName>
</protein>
<evidence type="ECO:0000313" key="3">
    <source>
        <dbReference type="Proteomes" id="UP000199702"/>
    </source>
</evidence>
<accession>A0A1H6QJ88</accession>